<dbReference type="Pfam" id="PF21274">
    <property type="entry name" value="Rng_hyd_C"/>
    <property type="match status" value="1"/>
</dbReference>
<protein>
    <submittedName>
        <fullName evidence="1">Uncharacterized protein</fullName>
    </submittedName>
</protein>
<dbReference type="SUPFAM" id="SSF52833">
    <property type="entry name" value="Thioredoxin-like"/>
    <property type="match status" value="1"/>
</dbReference>
<dbReference type="InterPro" id="IPR036249">
    <property type="entry name" value="Thioredoxin-like_sf"/>
</dbReference>
<keyword evidence="2" id="KW-1185">Reference proteome</keyword>
<reference evidence="1 2" key="1">
    <citation type="journal article" date="2023" name="Limnol Oceanogr Lett">
        <title>Environmental adaptations by the intertidal Antarctic cyanobacterium Halotia branconii CENA392 as revealed using long-read genome sequencing.</title>
        <authorList>
            <person name="Dextro R.B."/>
            <person name="Delbaje E."/>
            <person name="Freitas P.N.N."/>
            <person name="Geraldes V."/>
            <person name="Pinto E."/>
            <person name="Long P.F."/>
            <person name="Fiore M.F."/>
        </authorList>
    </citation>
    <scope>NUCLEOTIDE SEQUENCE [LARGE SCALE GENOMIC DNA]</scope>
    <source>
        <strain evidence="1 2">CENA392</strain>
    </source>
</reference>
<gene>
    <name evidence="1" type="ORF">QI031_04900</name>
</gene>
<dbReference type="Gene3D" id="3.40.30.120">
    <property type="match status" value="1"/>
</dbReference>
<dbReference type="AlphaFoldDB" id="A0AAJ6NUQ6"/>
<sequence>MFKLRYYQTIAHIVPLLLDTHFVQRLSTGFISEVVSNYRESTLSQTHHACGSLKAGDRLPNFEVSFWDALREAPLYKLLDPSCFTLLLVGDRNTTAFASTRDEVVYPWQPMLKVKHITAATSKEASFQFHDAFGSDRGLFLVRPDSYVGFVGDQNAVPALTEWLSRWFPLAAN</sequence>
<accession>A0AAJ6NUQ6</accession>
<organism evidence="1 2">
    <name type="scientific">Halotia branconii CENA392</name>
    <dbReference type="NCBI Taxonomy" id="1539056"/>
    <lineage>
        <taxon>Bacteria</taxon>
        <taxon>Bacillati</taxon>
        <taxon>Cyanobacteriota</taxon>
        <taxon>Cyanophyceae</taxon>
        <taxon>Nostocales</taxon>
        <taxon>Nodulariaceae</taxon>
        <taxon>Halotia</taxon>
    </lineage>
</organism>
<proteinExistence type="predicted"/>
<evidence type="ECO:0000313" key="2">
    <source>
        <dbReference type="Proteomes" id="UP001223520"/>
    </source>
</evidence>
<name>A0AAJ6NUQ6_9CYAN</name>
<dbReference type="RefSeq" id="WP_281484088.1">
    <property type="nucleotide sequence ID" value="NZ_CP124543.1"/>
</dbReference>
<dbReference type="KEGG" id="hbq:QI031_04900"/>
<dbReference type="Proteomes" id="UP001223520">
    <property type="component" value="Chromosome"/>
</dbReference>
<evidence type="ECO:0000313" key="1">
    <source>
        <dbReference type="EMBL" id="WGV26844.1"/>
    </source>
</evidence>
<dbReference type="EMBL" id="CP124543">
    <property type="protein sequence ID" value="WGV26844.1"/>
    <property type="molecule type" value="Genomic_DNA"/>
</dbReference>